<gene>
    <name evidence="1" type="ORF">HZH68_007135</name>
</gene>
<evidence type="ECO:0000313" key="2">
    <source>
        <dbReference type="Proteomes" id="UP000617340"/>
    </source>
</evidence>
<evidence type="ECO:0000313" key="1">
    <source>
        <dbReference type="EMBL" id="KAF7401315.1"/>
    </source>
</evidence>
<dbReference type="Proteomes" id="UP000617340">
    <property type="component" value="Unassembled WGS sequence"/>
</dbReference>
<sequence>MCNINPPCSSIPCGPWGPCDGSKFITKICISKPKPCPPPPNIYCVPHPPPCPPPCTPLPPICGIYEQAIRKPRLPCPPPCPPRYLEFGHPPLPPCPPPCPPRKAPWPVCLPCNPCV</sequence>
<reference evidence="1" key="1">
    <citation type="journal article" date="2020" name="G3 (Bethesda)">
        <title>High-Quality Assemblies for Three Invasive Social Wasps from the &lt;i&gt;Vespula&lt;/i&gt; Genus.</title>
        <authorList>
            <person name="Harrop T.W.R."/>
            <person name="Guhlin J."/>
            <person name="McLaughlin G.M."/>
            <person name="Permina E."/>
            <person name="Stockwell P."/>
            <person name="Gilligan J."/>
            <person name="Le Lec M.F."/>
            <person name="Gruber M.A.M."/>
            <person name="Quinn O."/>
            <person name="Lovegrove M."/>
            <person name="Duncan E.J."/>
            <person name="Remnant E.J."/>
            <person name="Van Eeckhoven J."/>
            <person name="Graham B."/>
            <person name="Knapp R.A."/>
            <person name="Langford K.W."/>
            <person name="Kronenberg Z."/>
            <person name="Press M.O."/>
            <person name="Eacker S.M."/>
            <person name="Wilson-Rankin E.E."/>
            <person name="Purcell J."/>
            <person name="Lester P.J."/>
            <person name="Dearden P.K."/>
        </authorList>
    </citation>
    <scope>NUCLEOTIDE SEQUENCE</scope>
    <source>
        <strain evidence="1">Linc-1</strain>
    </source>
</reference>
<dbReference type="PRINTS" id="PR00021">
    <property type="entry name" value="PRORICH"/>
</dbReference>
<keyword evidence="2" id="KW-1185">Reference proteome</keyword>
<protein>
    <submittedName>
        <fullName evidence="1">Uncharacterized protein</fullName>
    </submittedName>
</protein>
<dbReference type="AlphaFoldDB" id="A0A834NA03"/>
<name>A0A834NA03_VESGE</name>
<comment type="caution">
    <text evidence="1">The sequence shown here is derived from an EMBL/GenBank/DDBJ whole genome shotgun (WGS) entry which is preliminary data.</text>
</comment>
<accession>A0A834NA03</accession>
<proteinExistence type="predicted"/>
<organism evidence="1 2">
    <name type="scientific">Vespula germanica</name>
    <name type="common">German yellow jacket</name>
    <name type="synonym">Paravespula germanica</name>
    <dbReference type="NCBI Taxonomy" id="30212"/>
    <lineage>
        <taxon>Eukaryota</taxon>
        <taxon>Metazoa</taxon>
        <taxon>Ecdysozoa</taxon>
        <taxon>Arthropoda</taxon>
        <taxon>Hexapoda</taxon>
        <taxon>Insecta</taxon>
        <taxon>Pterygota</taxon>
        <taxon>Neoptera</taxon>
        <taxon>Endopterygota</taxon>
        <taxon>Hymenoptera</taxon>
        <taxon>Apocrita</taxon>
        <taxon>Aculeata</taxon>
        <taxon>Vespoidea</taxon>
        <taxon>Vespidae</taxon>
        <taxon>Vespinae</taxon>
        <taxon>Vespula</taxon>
    </lineage>
</organism>
<dbReference type="EMBL" id="JACSDZ010000006">
    <property type="protein sequence ID" value="KAF7401315.1"/>
    <property type="molecule type" value="Genomic_DNA"/>
</dbReference>